<reference evidence="1 2" key="1">
    <citation type="journal article" date="2014" name="Int. J. Syst. Evol. Microbiol.">
        <title>Complete genome sequence of Corynebacterium casei LMG S-19264T (=DSM 44701T), isolated from a smear-ripened cheese.</title>
        <authorList>
            <consortium name="US DOE Joint Genome Institute (JGI-PGF)"/>
            <person name="Walter F."/>
            <person name="Albersmeier A."/>
            <person name="Kalinowski J."/>
            <person name="Ruckert C."/>
        </authorList>
    </citation>
    <scope>NUCLEOTIDE SEQUENCE [LARGE SCALE GENOMIC DNA]</scope>
    <source>
        <strain evidence="1 2">CGMCC 4.7111</strain>
    </source>
</reference>
<keyword evidence="2" id="KW-1185">Reference proteome</keyword>
<gene>
    <name evidence="1" type="ORF">GCM10011579_021300</name>
</gene>
<evidence type="ECO:0000313" key="2">
    <source>
        <dbReference type="Proteomes" id="UP000600365"/>
    </source>
</evidence>
<accession>A0A917XZ99</accession>
<dbReference type="AlphaFoldDB" id="A0A917XZ99"/>
<comment type="caution">
    <text evidence="1">The sequence shown here is derived from an EMBL/GenBank/DDBJ whole genome shotgun (WGS) entry which is preliminary data.</text>
</comment>
<protein>
    <submittedName>
        <fullName evidence="1">Uncharacterized protein</fullName>
    </submittedName>
</protein>
<proteinExistence type="predicted"/>
<dbReference type="Proteomes" id="UP000600365">
    <property type="component" value="Unassembled WGS sequence"/>
</dbReference>
<sequence>MLLFAAPLPAAADTEPSAPVTVPSLANWSAEQGSYIFDRGSRIVARDSSSSPRGDRLPGGRTAAVPQYMERGVGVCACDRDSFAVHRSSGLRWERDESLAMVVTLAHGPAGQVIHSQLECEPECPPCPIANGVLQAGGEANPVVAARSVAVSGPVESDDACPGR</sequence>
<evidence type="ECO:0000313" key="1">
    <source>
        <dbReference type="EMBL" id="GGN58236.1"/>
    </source>
</evidence>
<name>A0A917XZ99_9ACTN</name>
<dbReference type="EMBL" id="BMMM01000003">
    <property type="protein sequence ID" value="GGN58236.1"/>
    <property type="molecule type" value="Genomic_DNA"/>
</dbReference>
<organism evidence="1 2">
    <name type="scientific">Streptomyces albiflavescens</name>
    <dbReference type="NCBI Taxonomy" id="1623582"/>
    <lineage>
        <taxon>Bacteria</taxon>
        <taxon>Bacillati</taxon>
        <taxon>Actinomycetota</taxon>
        <taxon>Actinomycetes</taxon>
        <taxon>Kitasatosporales</taxon>
        <taxon>Streptomycetaceae</taxon>
        <taxon>Streptomyces</taxon>
    </lineage>
</organism>